<feature type="compositionally biased region" description="Low complexity" evidence="1">
    <location>
        <begin position="17"/>
        <end position="26"/>
    </location>
</feature>
<organism evidence="2">
    <name type="scientific">Arundo donax</name>
    <name type="common">Giant reed</name>
    <name type="synonym">Donax arundinaceus</name>
    <dbReference type="NCBI Taxonomy" id="35708"/>
    <lineage>
        <taxon>Eukaryota</taxon>
        <taxon>Viridiplantae</taxon>
        <taxon>Streptophyta</taxon>
        <taxon>Embryophyta</taxon>
        <taxon>Tracheophyta</taxon>
        <taxon>Spermatophyta</taxon>
        <taxon>Magnoliopsida</taxon>
        <taxon>Liliopsida</taxon>
        <taxon>Poales</taxon>
        <taxon>Poaceae</taxon>
        <taxon>PACMAD clade</taxon>
        <taxon>Arundinoideae</taxon>
        <taxon>Arundineae</taxon>
        <taxon>Arundo</taxon>
    </lineage>
</organism>
<reference evidence="2" key="2">
    <citation type="journal article" date="2015" name="Data Brief">
        <title>Shoot transcriptome of the giant reed, Arundo donax.</title>
        <authorList>
            <person name="Barrero R.A."/>
            <person name="Guerrero F.D."/>
            <person name="Moolhuijzen P."/>
            <person name="Goolsby J.A."/>
            <person name="Tidwell J."/>
            <person name="Bellgard S.E."/>
            <person name="Bellgard M.I."/>
        </authorList>
    </citation>
    <scope>NUCLEOTIDE SEQUENCE</scope>
    <source>
        <tissue evidence="2">Shoot tissue taken approximately 20 cm above the soil surface</tissue>
    </source>
</reference>
<proteinExistence type="predicted"/>
<accession>A0A0A8ZLE2</accession>
<sequence length="146" mass="14321">MTMKVSGAPAEPPAMPGPAAVHLEGSTGPGGAGASSSSESGEAASAGEGRAGSGSWLSSAEAAVRALKVASKAALAAAVVSASDLSLASSACRTQMGLGAAMKARLLLLLLPPSLPRCSPPRSSARVSSRRGKQIERCRGRGGVVR</sequence>
<reference evidence="2" key="1">
    <citation type="submission" date="2014-09" db="EMBL/GenBank/DDBJ databases">
        <authorList>
            <person name="Magalhaes I.L.F."/>
            <person name="Oliveira U."/>
            <person name="Santos F.R."/>
            <person name="Vidigal T.H.D.A."/>
            <person name="Brescovit A.D."/>
            <person name="Santos A.J."/>
        </authorList>
    </citation>
    <scope>NUCLEOTIDE SEQUENCE</scope>
    <source>
        <tissue evidence="2">Shoot tissue taken approximately 20 cm above the soil surface</tissue>
    </source>
</reference>
<feature type="region of interest" description="Disordered" evidence="1">
    <location>
        <begin position="119"/>
        <end position="146"/>
    </location>
</feature>
<dbReference type="AlphaFoldDB" id="A0A0A8ZLE2"/>
<dbReference type="EMBL" id="GBRH01260330">
    <property type="protein sequence ID" value="JAD37565.1"/>
    <property type="molecule type" value="Transcribed_RNA"/>
</dbReference>
<name>A0A0A8ZLE2_ARUDO</name>
<evidence type="ECO:0000313" key="2">
    <source>
        <dbReference type="EMBL" id="JAD37565.1"/>
    </source>
</evidence>
<protein>
    <submittedName>
        <fullName evidence="2">Uncharacterized protein</fullName>
    </submittedName>
</protein>
<feature type="region of interest" description="Disordered" evidence="1">
    <location>
        <begin position="1"/>
        <end position="54"/>
    </location>
</feature>
<evidence type="ECO:0000256" key="1">
    <source>
        <dbReference type="SAM" id="MobiDB-lite"/>
    </source>
</evidence>
<feature type="compositionally biased region" description="Low complexity" evidence="1">
    <location>
        <begin position="34"/>
        <end position="48"/>
    </location>
</feature>